<evidence type="ECO:0000256" key="1">
    <source>
        <dbReference type="SAM" id="Phobius"/>
    </source>
</evidence>
<organism evidence="2 3">
    <name type="scientific">Amycolatopsis ultiminotia</name>
    <dbReference type="NCBI Taxonomy" id="543629"/>
    <lineage>
        <taxon>Bacteria</taxon>
        <taxon>Bacillati</taxon>
        <taxon>Actinomycetota</taxon>
        <taxon>Actinomycetes</taxon>
        <taxon>Pseudonocardiales</taxon>
        <taxon>Pseudonocardiaceae</taxon>
        <taxon>Amycolatopsis</taxon>
    </lineage>
</organism>
<dbReference type="Proteomes" id="UP001500689">
    <property type="component" value="Unassembled WGS sequence"/>
</dbReference>
<name>A0ABP6WJS0_9PSEU</name>
<keyword evidence="3" id="KW-1185">Reference proteome</keyword>
<comment type="caution">
    <text evidence="2">The sequence shown here is derived from an EMBL/GenBank/DDBJ whole genome shotgun (WGS) entry which is preliminary data.</text>
</comment>
<keyword evidence="1" id="KW-0472">Membrane</keyword>
<dbReference type="EMBL" id="BAAAZN010000008">
    <property type="protein sequence ID" value="GAA3551949.1"/>
    <property type="molecule type" value="Genomic_DNA"/>
</dbReference>
<keyword evidence="1" id="KW-1133">Transmembrane helix</keyword>
<evidence type="ECO:0008006" key="4">
    <source>
        <dbReference type="Google" id="ProtNLM"/>
    </source>
</evidence>
<proteinExistence type="predicted"/>
<gene>
    <name evidence="2" type="ORF">GCM10022222_39420</name>
</gene>
<accession>A0ABP6WJS0</accession>
<protein>
    <recommendedName>
        <fullName evidence="4">MFS transporter</fullName>
    </recommendedName>
</protein>
<sequence>MFLVTGGGSVIGPVALAAVAARYGLGAAFLVTAALTVLTTFSRSRAAALRAFR</sequence>
<feature type="transmembrane region" description="Helical" evidence="1">
    <location>
        <begin position="27"/>
        <end position="44"/>
    </location>
</feature>
<evidence type="ECO:0000313" key="2">
    <source>
        <dbReference type="EMBL" id="GAA3551949.1"/>
    </source>
</evidence>
<evidence type="ECO:0000313" key="3">
    <source>
        <dbReference type="Proteomes" id="UP001500689"/>
    </source>
</evidence>
<keyword evidence="1" id="KW-0812">Transmembrane</keyword>
<reference evidence="3" key="1">
    <citation type="journal article" date="2019" name="Int. J. Syst. Evol. Microbiol.">
        <title>The Global Catalogue of Microorganisms (GCM) 10K type strain sequencing project: providing services to taxonomists for standard genome sequencing and annotation.</title>
        <authorList>
            <consortium name="The Broad Institute Genomics Platform"/>
            <consortium name="The Broad Institute Genome Sequencing Center for Infectious Disease"/>
            <person name="Wu L."/>
            <person name="Ma J."/>
        </authorList>
    </citation>
    <scope>NUCLEOTIDE SEQUENCE [LARGE SCALE GENOMIC DNA]</scope>
    <source>
        <strain evidence="3">JCM 16898</strain>
    </source>
</reference>